<dbReference type="EMBL" id="JAGPNK010000001">
    <property type="protein sequence ID" value="KAH7327742.1"/>
    <property type="molecule type" value="Genomic_DNA"/>
</dbReference>
<gene>
    <name evidence="2" type="ORF">B0I35DRAFT_415630</name>
</gene>
<dbReference type="Pfam" id="PF18648">
    <property type="entry name" value="ADPRTs_Tse2"/>
    <property type="match status" value="1"/>
</dbReference>
<feature type="domain" description="Tse2 ADP-ribosyltransferase toxin" evidence="1">
    <location>
        <begin position="13"/>
        <end position="141"/>
    </location>
</feature>
<accession>A0A8K0T5F3</accession>
<dbReference type="OrthoDB" id="10266325at2759"/>
<organism evidence="2 3">
    <name type="scientific">Stachybotrys elegans</name>
    <dbReference type="NCBI Taxonomy" id="80388"/>
    <lineage>
        <taxon>Eukaryota</taxon>
        <taxon>Fungi</taxon>
        <taxon>Dikarya</taxon>
        <taxon>Ascomycota</taxon>
        <taxon>Pezizomycotina</taxon>
        <taxon>Sordariomycetes</taxon>
        <taxon>Hypocreomycetidae</taxon>
        <taxon>Hypocreales</taxon>
        <taxon>Stachybotryaceae</taxon>
        <taxon>Stachybotrys</taxon>
    </lineage>
</organism>
<comment type="caution">
    <text evidence="2">The sequence shown here is derived from an EMBL/GenBank/DDBJ whole genome shotgun (WGS) entry which is preliminary data.</text>
</comment>
<dbReference type="Proteomes" id="UP000813444">
    <property type="component" value="Unassembled WGS sequence"/>
</dbReference>
<protein>
    <recommendedName>
        <fullName evidence="1">Tse2 ADP-ribosyltransferase toxin domain-containing protein</fullName>
    </recommendedName>
</protein>
<evidence type="ECO:0000259" key="1">
    <source>
        <dbReference type="Pfam" id="PF18648"/>
    </source>
</evidence>
<evidence type="ECO:0000313" key="2">
    <source>
        <dbReference type="EMBL" id="KAH7327742.1"/>
    </source>
</evidence>
<reference evidence="2" key="1">
    <citation type="journal article" date="2021" name="Nat. Commun.">
        <title>Genetic determinants of endophytism in the Arabidopsis root mycobiome.</title>
        <authorList>
            <person name="Mesny F."/>
            <person name="Miyauchi S."/>
            <person name="Thiergart T."/>
            <person name="Pickel B."/>
            <person name="Atanasova L."/>
            <person name="Karlsson M."/>
            <person name="Huettel B."/>
            <person name="Barry K.W."/>
            <person name="Haridas S."/>
            <person name="Chen C."/>
            <person name="Bauer D."/>
            <person name="Andreopoulos W."/>
            <person name="Pangilinan J."/>
            <person name="LaButti K."/>
            <person name="Riley R."/>
            <person name="Lipzen A."/>
            <person name="Clum A."/>
            <person name="Drula E."/>
            <person name="Henrissat B."/>
            <person name="Kohler A."/>
            <person name="Grigoriev I.V."/>
            <person name="Martin F.M."/>
            <person name="Hacquard S."/>
        </authorList>
    </citation>
    <scope>NUCLEOTIDE SEQUENCE</scope>
    <source>
        <strain evidence="2">MPI-CAGE-CH-0235</strain>
    </source>
</reference>
<sequence length="152" mass="17388">MANLIAVFRQTPKELFRVNNGWQVSLRAWSPSRRVYDIVPENGLVKPKALDLASYKAPNGASMRPNSLYQQSLVSWRHRGNDVMVYAVPKGTDLPEDLLLVHERSDHYSLQPAIPMTLEALNTTITRFLLDNAQIFTREQWLHAYPKATDNL</sequence>
<proteinExistence type="predicted"/>
<evidence type="ECO:0000313" key="3">
    <source>
        <dbReference type="Proteomes" id="UP000813444"/>
    </source>
</evidence>
<keyword evidence="3" id="KW-1185">Reference proteome</keyword>
<name>A0A8K0T5F3_9HYPO</name>
<dbReference type="InterPro" id="IPR041018">
    <property type="entry name" value="ADPRTs_Tse2"/>
</dbReference>
<dbReference type="AlphaFoldDB" id="A0A8K0T5F3"/>